<dbReference type="CDD" id="cd00761">
    <property type="entry name" value="Glyco_tranf_GTA_type"/>
    <property type="match status" value="1"/>
</dbReference>
<accession>A0AAD0YYC2</accession>
<proteinExistence type="predicted"/>
<evidence type="ECO:0000259" key="1">
    <source>
        <dbReference type="Pfam" id="PF00535"/>
    </source>
</evidence>
<reference evidence="2 3" key="1">
    <citation type="submission" date="2018-11" db="EMBL/GenBank/DDBJ databases">
        <title>Proposal to divide the Flavobacteriaceae and reorganize its genera based on Amino Acid Identity values calculated from whole genome sequences.</title>
        <authorList>
            <person name="Nicholson A.C."/>
            <person name="Gulvik C.A."/>
            <person name="Whitney A.M."/>
            <person name="Humrighouse B.W."/>
            <person name="Bell M."/>
            <person name="Holmes B."/>
            <person name="Steigerwalt A.G."/>
            <person name="Villarma A."/>
            <person name="Sheth M."/>
            <person name="Batra D."/>
            <person name="Pryor J."/>
            <person name="Bernardet J.-F."/>
            <person name="Hugo C."/>
            <person name="Kampfer P."/>
            <person name="Newman J."/>
            <person name="McQuiston J.R."/>
        </authorList>
    </citation>
    <scope>NUCLEOTIDE SEQUENCE [LARGE SCALE GENOMIC DNA]</scope>
    <source>
        <strain evidence="2 3">H5559</strain>
    </source>
</reference>
<dbReference type="PANTHER" id="PTHR22916">
    <property type="entry name" value="GLYCOSYLTRANSFERASE"/>
    <property type="match status" value="1"/>
</dbReference>
<evidence type="ECO:0000313" key="3">
    <source>
        <dbReference type="Proteomes" id="UP000269015"/>
    </source>
</evidence>
<dbReference type="AlphaFoldDB" id="A0AAD0YYC2"/>
<evidence type="ECO:0000313" key="2">
    <source>
        <dbReference type="EMBL" id="AZB19281.1"/>
    </source>
</evidence>
<dbReference type="InterPro" id="IPR029044">
    <property type="entry name" value="Nucleotide-diphossugar_trans"/>
</dbReference>
<sequence length="312" mass="35574">MLDISVIIPVYNAAEFLEKSVLSALSLDEVKEVILVEDQSTDDSLEICKKLAENYSKIKLFQHPDQGNHGAAASRNLGIEKAGTNFITFLDADDYYLPNRFEAEKDIFKDPKTDAVFGAVGIEYLTEKGKQEFQSKFSDSTLTTVNYSAEGKDVFRGLLGLTPKSFGSFFHLNALTIRKSAIDRHHLRFNEVLRVHQDSDFIIKLAYYCYLKSGIIDRPVAMRGIHDDNRITKIVKYSPQYNQRQSLFWNSLYEWSKPLSMDKDVSQLLYLQKKAFELSGKKGFSKAISLLGALLKNPDILKTKYRFTYLNS</sequence>
<dbReference type="RefSeq" id="WP_027371827.1">
    <property type="nucleotide sequence ID" value="NZ_CP033930.1"/>
</dbReference>
<dbReference type="GO" id="GO:0016758">
    <property type="term" value="F:hexosyltransferase activity"/>
    <property type="evidence" value="ECO:0007669"/>
    <property type="project" value="UniProtKB-ARBA"/>
</dbReference>
<protein>
    <submittedName>
        <fullName evidence="2">Glycosyltransferase family 2 protein</fullName>
    </submittedName>
</protein>
<dbReference type="SUPFAM" id="SSF53448">
    <property type="entry name" value="Nucleotide-diphospho-sugar transferases"/>
    <property type="match status" value="1"/>
</dbReference>
<organism evidence="2 3">
    <name type="scientific">Chryseobacterium indologenes</name>
    <name type="common">Flavobacterium indologenes</name>
    <dbReference type="NCBI Taxonomy" id="253"/>
    <lineage>
        <taxon>Bacteria</taxon>
        <taxon>Pseudomonadati</taxon>
        <taxon>Bacteroidota</taxon>
        <taxon>Flavobacteriia</taxon>
        <taxon>Flavobacteriales</taxon>
        <taxon>Weeksellaceae</taxon>
        <taxon>Chryseobacterium group</taxon>
        <taxon>Chryseobacterium</taxon>
    </lineage>
</organism>
<dbReference type="EMBL" id="CP033930">
    <property type="protein sequence ID" value="AZB19281.1"/>
    <property type="molecule type" value="Genomic_DNA"/>
</dbReference>
<dbReference type="Pfam" id="PF00535">
    <property type="entry name" value="Glycos_transf_2"/>
    <property type="match status" value="1"/>
</dbReference>
<dbReference type="Gene3D" id="3.90.550.10">
    <property type="entry name" value="Spore Coat Polysaccharide Biosynthesis Protein SpsA, Chain A"/>
    <property type="match status" value="1"/>
</dbReference>
<gene>
    <name evidence="2" type="ORF">EG352_16605</name>
</gene>
<dbReference type="Proteomes" id="UP000269015">
    <property type="component" value="Chromosome"/>
</dbReference>
<dbReference type="PANTHER" id="PTHR22916:SF3">
    <property type="entry name" value="UDP-GLCNAC:BETAGAL BETA-1,3-N-ACETYLGLUCOSAMINYLTRANSFERASE-LIKE PROTEIN 1"/>
    <property type="match status" value="1"/>
</dbReference>
<feature type="domain" description="Glycosyltransferase 2-like" evidence="1">
    <location>
        <begin position="5"/>
        <end position="125"/>
    </location>
</feature>
<dbReference type="InterPro" id="IPR001173">
    <property type="entry name" value="Glyco_trans_2-like"/>
</dbReference>
<name>A0AAD0YYC2_CHRID</name>